<dbReference type="Proteomes" id="UP000472580">
    <property type="component" value="Unassembled WGS sequence"/>
</dbReference>
<dbReference type="AlphaFoldDB" id="A0A6L6YK77"/>
<dbReference type="Gene3D" id="3.50.50.60">
    <property type="entry name" value="FAD/NAD(P)-binding domain"/>
    <property type="match status" value="2"/>
</dbReference>
<dbReference type="PANTHER" id="PTHR43400:SF7">
    <property type="entry name" value="FAD-DEPENDENT OXIDOREDUCTASE 2 FAD BINDING DOMAIN-CONTAINING PROTEIN"/>
    <property type="match status" value="1"/>
</dbReference>
<dbReference type="Gene3D" id="3.90.700.10">
    <property type="entry name" value="Succinate dehydrogenase/fumarate reductase flavoprotein, catalytic domain"/>
    <property type="match status" value="1"/>
</dbReference>
<dbReference type="SUPFAM" id="SSF51905">
    <property type="entry name" value="FAD/NAD(P)-binding domain"/>
    <property type="match status" value="1"/>
</dbReference>
<evidence type="ECO:0000256" key="3">
    <source>
        <dbReference type="ARBA" id="ARBA00022827"/>
    </source>
</evidence>
<keyword evidence="5" id="KW-0732">Signal</keyword>
<comment type="cofactor">
    <cofactor evidence="5">
        <name>FMN</name>
        <dbReference type="ChEBI" id="CHEBI:58210"/>
    </cofactor>
    <text evidence="5">Binds 1 or 2 FMN covalently per subunit.</text>
</comment>
<organism evidence="7 8">
    <name type="scientific">Parasutterella muris</name>
    <dbReference type="NCBI Taxonomy" id="2565572"/>
    <lineage>
        <taxon>Bacteria</taxon>
        <taxon>Pseudomonadati</taxon>
        <taxon>Pseudomonadota</taxon>
        <taxon>Betaproteobacteria</taxon>
        <taxon>Burkholderiales</taxon>
        <taxon>Sutterellaceae</taxon>
        <taxon>Parasutterella</taxon>
    </lineage>
</organism>
<proteinExistence type="inferred from homology"/>
<evidence type="ECO:0000313" key="8">
    <source>
        <dbReference type="Proteomes" id="UP000472580"/>
    </source>
</evidence>
<comment type="cofactor">
    <cofactor evidence="5">
        <name>FAD</name>
        <dbReference type="ChEBI" id="CHEBI:57692"/>
    </cofactor>
    <text evidence="5">Binds 1 FAD per subunit.</text>
</comment>
<dbReference type="InterPro" id="IPR003953">
    <property type="entry name" value="FAD-dep_OxRdtase_2_FAD-bd"/>
</dbReference>
<dbReference type="Gene3D" id="3.90.1010.20">
    <property type="match status" value="1"/>
</dbReference>
<gene>
    <name evidence="7" type="ORF">E5987_11525</name>
</gene>
<feature type="chain" id="PRO_5027136043" description="Urocanate reductase" evidence="5">
    <location>
        <begin position="23"/>
        <end position="630"/>
    </location>
</feature>
<dbReference type="GO" id="GO:0016491">
    <property type="term" value="F:oxidoreductase activity"/>
    <property type="evidence" value="ECO:0007669"/>
    <property type="project" value="UniProtKB-KW"/>
</dbReference>
<name>A0A6L6YK77_9BURK</name>
<evidence type="ECO:0000313" key="7">
    <source>
        <dbReference type="EMBL" id="MVX57814.1"/>
    </source>
</evidence>
<dbReference type="OrthoDB" id="8523426at2"/>
<dbReference type="EMBL" id="WSRP01000048">
    <property type="protein sequence ID" value="MVX57814.1"/>
    <property type="molecule type" value="Genomic_DNA"/>
</dbReference>
<keyword evidence="8" id="KW-1185">Reference proteome</keyword>
<comment type="caution">
    <text evidence="7">The sequence shown here is derived from an EMBL/GenBank/DDBJ whole genome shotgun (WGS) entry which is preliminary data.</text>
</comment>
<dbReference type="PANTHER" id="PTHR43400">
    <property type="entry name" value="FUMARATE REDUCTASE"/>
    <property type="match status" value="1"/>
</dbReference>
<dbReference type="InterPro" id="IPR010960">
    <property type="entry name" value="Flavocytochrome_c"/>
</dbReference>
<protein>
    <recommendedName>
        <fullName evidence="5">Urocanate reductase</fullName>
        <ecNumber evidence="5">1.3.99.33</ecNumber>
    </recommendedName>
</protein>
<dbReference type="InterPro" id="IPR027477">
    <property type="entry name" value="Succ_DH/fumarate_Rdtase_cat_sf"/>
</dbReference>
<evidence type="ECO:0000256" key="5">
    <source>
        <dbReference type="RuleBase" id="RU366062"/>
    </source>
</evidence>
<evidence type="ECO:0000256" key="2">
    <source>
        <dbReference type="ARBA" id="ARBA00022630"/>
    </source>
</evidence>
<comment type="similarity">
    <text evidence="1 5">Belongs to the FAD-dependent oxidoreductase 2 family. FRD/SDH subfamily.</text>
</comment>
<dbReference type="Pfam" id="PF04205">
    <property type="entry name" value="FMN_bind"/>
    <property type="match status" value="1"/>
</dbReference>
<dbReference type="GO" id="GO:0016020">
    <property type="term" value="C:membrane"/>
    <property type="evidence" value="ECO:0007669"/>
    <property type="project" value="InterPro"/>
</dbReference>
<evidence type="ECO:0000256" key="1">
    <source>
        <dbReference type="ARBA" id="ARBA00008040"/>
    </source>
</evidence>
<keyword evidence="2 5" id="KW-0285">Flavoprotein</keyword>
<evidence type="ECO:0000259" key="6">
    <source>
        <dbReference type="SMART" id="SM00900"/>
    </source>
</evidence>
<dbReference type="Pfam" id="PF00890">
    <property type="entry name" value="FAD_binding_2"/>
    <property type="match status" value="2"/>
</dbReference>
<dbReference type="InterPro" id="IPR007329">
    <property type="entry name" value="FMN-bd"/>
</dbReference>
<reference evidence="7 8" key="1">
    <citation type="submission" date="2019-12" db="EMBL/GenBank/DDBJ databases">
        <title>Microbes associate with the intestines of laboratory mice.</title>
        <authorList>
            <person name="Navarre W."/>
            <person name="Wong E."/>
        </authorList>
    </citation>
    <scope>NUCLEOTIDE SEQUENCE [LARGE SCALE GENOMIC DNA]</scope>
    <source>
        <strain evidence="7 8">NM82_D38</strain>
    </source>
</reference>
<dbReference type="SUPFAM" id="SSF56425">
    <property type="entry name" value="Succinate dehydrogenase/fumarate reductase flavoprotein, catalytic domain"/>
    <property type="match status" value="1"/>
</dbReference>
<keyword evidence="3 5" id="KW-0274">FAD</keyword>
<comment type="catalytic activity">
    <reaction evidence="5">
        <text>dihydrourocanate + A = urocanate + AH2</text>
        <dbReference type="Rhea" id="RHEA:36059"/>
        <dbReference type="ChEBI" id="CHEBI:13193"/>
        <dbReference type="ChEBI" id="CHEBI:17499"/>
        <dbReference type="ChEBI" id="CHEBI:27247"/>
        <dbReference type="ChEBI" id="CHEBI:72991"/>
        <dbReference type="EC" id="1.3.99.33"/>
    </reaction>
</comment>
<dbReference type="GO" id="GO:0010181">
    <property type="term" value="F:FMN binding"/>
    <property type="evidence" value="ECO:0007669"/>
    <property type="project" value="InterPro"/>
</dbReference>
<dbReference type="RefSeq" id="WP_160336229.1">
    <property type="nucleotide sequence ID" value="NZ_WSRP01000048.1"/>
</dbReference>
<accession>A0A6L6YK77</accession>
<dbReference type="InterPro" id="IPR050315">
    <property type="entry name" value="FAD-oxidoreductase_2"/>
</dbReference>
<dbReference type="NCBIfam" id="TIGR01813">
    <property type="entry name" value="flavo_cyto_c"/>
    <property type="match status" value="1"/>
</dbReference>
<evidence type="ECO:0000256" key="4">
    <source>
        <dbReference type="ARBA" id="ARBA00023002"/>
    </source>
</evidence>
<feature type="signal peptide" evidence="5">
    <location>
        <begin position="1"/>
        <end position="22"/>
    </location>
</feature>
<dbReference type="InterPro" id="IPR036188">
    <property type="entry name" value="FAD/NAD-bd_sf"/>
</dbReference>
<dbReference type="EC" id="1.3.99.33" evidence="5"/>
<dbReference type="SMART" id="SM00900">
    <property type="entry name" value="FMN_bind"/>
    <property type="match status" value="1"/>
</dbReference>
<sequence length="630" mass="67920">MKKKLSVLITAAALVIGFQAYAKDGTYTATTLGRNGDVTVQVKIANNKIADVKVLNWSETHPVADLPKTKVPEDIVKNQSTNVNNVSGATLTTFAIKAAVQDCLKQAGLNPKDYAKAVPNPVKVSANVEEKTDVVVVGAGGAGLSAAVAAAKRGLNVIVVEKTHFAGGNTSVSGGCFNAADPEGQKPIKMTEGQKRSIDKLLEEKIQNPLQEKLVAQVKQQWEAYKKSGSDSLFDSPELHALQSWKAGDYKANLALVYKLTKEAPTIQKTLSEMGLTWQKQPTQFVGALWPRSHRASNYKSGVGYIDTYLDLIKAQKLPVTFMMSTPAESLIEKDGKVIGIKAKGSDGKDYSIYASKGVILTTGGFGANVKMRNEYDEIWDKKLDAKVKTTNMPAITGDGINMALKAGAAVKDMGYIQLLPTTDPATGSTNHKIVESTNIYVNKLGNRFVNEQGRRDVLAKAALAQPDHVFYVIGTEQTLLKDKEGRGPYGIMIADLLKQKKAFKSDTLEGLAKELGMNPENLKRTVEKWNEFCKTQKDDEFGRMSCEEGNKLPKGPYYASIMTPSVHHTMGGLVIDEDTHVLNKAGKPISGLYAAGEITGGIHGTNRVGCNAVPDALIYGTIAGQEVGK</sequence>
<keyword evidence="4 5" id="KW-0560">Oxidoreductase</keyword>
<feature type="domain" description="FMN-binding" evidence="6">
    <location>
        <begin position="33"/>
        <end position="107"/>
    </location>
</feature>